<reference evidence="12" key="1">
    <citation type="journal article" date="2019" name="Int. J. Syst. Evol. Microbiol.">
        <title>The Global Catalogue of Microorganisms (GCM) 10K type strain sequencing project: providing services to taxonomists for standard genome sequencing and annotation.</title>
        <authorList>
            <consortium name="The Broad Institute Genomics Platform"/>
            <consortium name="The Broad Institute Genome Sequencing Center for Infectious Disease"/>
            <person name="Wu L."/>
            <person name="Ma J."/>
        </authorList>
    </citation>
    <scope>NUCLEOTIDE SEQUENCE [LARGE SCALE GENOMIC DNA]</scope>
    <source>
        <strain evidence="12">CGMCC 1.16306</strain>
    </source>
</reference>
<keyword evidence="7 8" id="KW-0233">DNA recombination</keyword>
<dbReference type="Pfam" id="PF00149">
    <property type="entry name" value="Metallophos"/>
    <property type="match status" value="1"/>
</dbReference>
<dbReference type="InterPro" id="IPR026843">
    <property type="entry name" value="SbcD_C"/>
</dbReference>
<feature type="domain" description="Calcineurin-like phosphoesterase" evidence="9">
    <location>
        <begin position="1"/>
        <end position="223"/>
    </location>
</feature>
<comment type="similarity">
    <text evidence="1 8">Belongs to the SbcD family.</text>
</comment>
<evidence type="ECO:0000256" key="5">
    <source>
        <dbReference type="ARBA" id="ARBA00022801"/>
    </source>
</evidence>
<dbReference type="InterPro" id="IPR004593">
    <property type="entry name" value="SbcD"/>
</dbReference>
<accession>A0ABV9GN90</accession>
<evidence type="ECO:0000259" key="9">
    <source>
        <dbReference type="Pfam" id="PF00149"/>
    </source>
</evidence>
<keyword evidence="6 8" id="KW-0269">Exonuclease</keyword>
<dbReference type="Proteomes" id="UP001596022">
    <property type="component" value="Unassembled WGS sequence"/>
</dbReference>
<evidence type="ECO:0000256" key="3">
    <source>
        <dbReference type="ARBA" id="ARBA00013365"/>
    </source>
</evidence>
<dbReference type="InterPro" id="IPR041796">
    <property type="entry name" value="Mre11_N"/>
</dbReference>
<evidence type="ECO:0000256" key="4">
    <source>
        <dbReference type="ARBA" id="ARBA00022722"/>
    </source>
</evidence>
<evidence type="ECO:0000259" key="10">
    <source>
        <dbReference type="Pfam" id="PF12320"/>
    </source>
</evidence>
<dbReference type="Gene3D" id="3.60.21.10">
    <property type="match status" value="1"/>
</dbReference>
<protein>
    <recommendedName>
        <fullName evidence="3 8">Nuclease SbcCD subunit D</fullName>
    </recommendedName>
</protein>
<proteinExistence type="inferred from homology"/>
<comment type="subunit">
    <text evidence="2 8">Heterodimer of SbcC and SbcD.</text>
</comment>
<evidence type="ECO:0000313" key="12">
    <source>
        <dbReference type="Proteomes" id="UP001596022"/>
    </source>
</evidence>
<dbReference type="InterPro" id="IPR050535">
    <property type="entry name" value="DNA_Repair-Maintenance_Comp"/>
</dbReference>
<evidence type="ECO:0000256" key="2">
    <source>
        <dbReference type="ARBA" id="ARBA00011322"/>
    </source>
</evidence>
<evidence type="ECO:0000256" key="1">
    <source>
        <dbReference type="ARBA" id="ARBA00010555"/>
    </source>
</evidence>
<evidence type="ECO:0000256" key="6">
    <source>
        <dbReference type="ARBA" id="ARBA00022839"/>
    </source>
</evidence>
<keyword evidence="8" id="KW-0235">DNA replication</keyword>
<comment type="caution">
    <text evidence="11">The sequence shown here is derived from an EMBL/GenBank/DDBJ whole genome shotgun (WGS) entry which is preliminary data.</text>
</comment>
<evidence type="ECO:0000256" key="8">
    <source>
        <dbReference type="RuleBase" id="RU363069"/>
    </source>
</evidence>
<evidence type="ECO:0000256" key="7">
    <source>
        <dbReference type="ARBA" id="ARBA00023172"/>
    </source>
</evidence>
<organism evidence="11 12">
    <name type="scientific">Camelliibacillus cellulosilyticus</name>
    <dbReference type="NCBI Taxonomy" id="2174486"/>
    <lineage>
        <taxon>Bacteria</taxon>
        <taxon>Bacillati</taxon>
        <taxon>Bacillota</taxon>
        <taxon>Bacilli</taxon>
        <taxon>Bacillales</taxon>
        <taxon>Sporolactobacillaceae</taxon>
        <taxon>Camelliibacillus</taxon>
    </lineage>
</organism>
<keyword evidence="8" id="KW-0255">Endonuclease</keyword>
<dbReference type="PANTHER" id="PTHR30337:SF0">
    <property type="entry name" value="NUCLEASE SBCCD SUBUNIT D"/>
    <property type="match status" value="1"/>
</dbReference>
<keyword evidence="12" id="KW-1185">Reference proteome</keyword>
<dbReference type="Pfam" id="PF12320">
    <property type="entry name" value="SbcD_C"/>
    <property type="match status" value="1"/>
</dbReference>
<dbReference type="CDD" id="cd00840">
    <property type="entry name" value="MPP_Mre11_N"/>
    <property type="match status" value="1"/>
</dbReference>
<keyword evidence="4 8" id="KW-0540">Nuclease</keyword>
<dbReference type="NCBIfam" id="TIGR00619">
    <property type="entry name" value="sbcd"/>
    <property type="match status" value="1"/>
</dbReference>
<comment type="function">
    <text evidence="8">SbcCD cleaves DNA hairpin structures. These structures can inhibit DNA replication and are intermediates in certain DNA recombination reactions. The complex acts as a 3'-&gt;5' double strand exonuclease that can open hairpins. It also has a 5' single-strand endonuclease activity.</text>
</comment>
<dbReference type="RefSeq" id="WP_376846723.1">
    <property type="nucleotide sequence ID" value="NZ_JBHSFW010000010.1"/>
</dbReference>
<name>A0ABV9GN90_9BACL</name>
<feature type="domain" description="Nuclease SbcCD subunit D C-terminal" evidence="10">
    <location>
        <begin position="276"/>
        <end position="365"/>
    </location>
</feature>
<sequence>MRLLHTADWHLGRTLEGRSRQEEQEAVMDEICRIADEERIDAVLMAGDVFDSVNPPAVSETLFYETMKKLSAGARRPVVVISGNHDSPERVEAAAPLATEHGITLIGHPVEHPIKIFVPSSDQTMIVSAIPYPSESRLNEALSEMNEEGHIREAYDQRLALLFATQAAAFRSDMVNVAMSHLFVAGGKESDSERPIQVGGAYTVSPKTLSIGAQYVALGHLHRPQTLKGTDAPTRYAGSPLAYSFSEANQPKSVTIIDVEPGKPANVQEIYLSAGRPLVKWRATGGLADVYQWFEEKRDLNAWIDLEITLTDSLSIRDVQQLRRHRSGIVQIRPVFQTEKEAEATERLTDLPMETVFARFYHQQTGGAEPDQALVDLFLDIVKEVDEEGEDQIAAD</sequence>
<gene>
    <name evidence="8" type="primary">sbcD</name>
    <name evidence="11" type="ORF">ACFO4N_12990</name>
</gene>
<dbReference type="SUPFAM" id="SSF56300">
    <property type="entry name" value="Metallo-dependent phosphatases"/>
    <property type="match status" value="1"/>
</dbReference>
<dbReference type="InterPro" id="IPR029052">
    <property type="entry name" value="Metallo-depent_PP-like"/>
</dbReference>
<dbReference type="GO" id="GO:0004527">
    <property type="term" value="F:exonuclease activity"/>
    <property type="evidence" value="ECO:0007669"/>
    <property type="project" value="UniProtKB-KW"/>
</dbReference>
<dbReference type="PANTHER" id="PTHR30337">
    <property type="entry name" value="COMPONENT OF ATP-DEPENDENT DSDNA EXONUCLEASE"/>
    <property type="match status" value="1"/>
</dbReference>
<dbReference type="InterPro" id="IPR004843">
    <property type="entry name" value="Calcineurin-like_PHP"/>
</dbReference>
<dbReference type="EMBL" id="JBHSFW010000010">
    <property type="protein sequence ID" value="MFC4619631.1"/>
    <property type="molecule type" value="Genomic_DNA"/>
</dbReference>
<evidence type="ECO:0000313" key="11">
    <source>
        <dbReference type="EMBL" id="MFC4619631.1"/>
    </source>
</evidence>
<keyword evidence="5 8" id="KW-0378">Hydrolase</keyword>